<evidence type="ECO:0000313" key="1">
    <source>
        <dbReference type="EMBL" id="JAI05409.1"/>
    </source>
</evidence>
<name>A0A0E9XUP8_ANGAN</name>
<sequence>MRMWFAQFWACKTRSRRTLPKLKVVTTSFTQSWPWRTRRKRSGRRRTLRKLEVVRMWFTQL</sequence>
<protein>
    <submittedName>
        <fullName evidence="1">Uncharacterized protein</fullName>
    </submittedName>
</protein>
<reference evidence="1" key="2">
    <citation type="journal article" date="2015" name="Fish Shellfish Immunol.">
        <title>Early steps in the European eel (Anguilla anguilla)-Vibrio vulnificus interaction in the gills: Role of the RtxA13 toxin.</title>
        <authorList>
            <person name="Callol A."/>
            <person name="Pajuelo D."/>
            <person name="Ebbesson L."/>
            <person name="Teles M."/>
            <person name="MacKenzie S."/>
            <person name="Amaro C."/>
        </authorList>
    </citation>
    <scope>NUCLEOTIDE SEQUENCE</scope>
</reference>
<dbReference type="EMBL" id="GBXM01003169">
    <property type="protein sequence ID" value="JAI05409.1"/>
    <property type="molecule type" value="Transcribed_RNA"/>
</dbReference>
<organism evidence="1">
    <name type="scientific">Anguilla anguilla</name>
    <name type="common">European freshwater eel</name>
    <name type="synonym">Muraena anguilla</name>
    <dbReference type="NCBI Taxonomy" id="7936"/>
    <lineage>
        <taxon>Eukaryota</taxon>
        <taxon>Metazoa</taxon>
        <taxon>Chordata</taxon>
        <taxon>Craniata</taxon>
        <taxon>Vertebrata</taxon>
        <taxon>Euteleostomi</taxon>
        <taxon>Actinopterygii</taxon>
        <taxon>Neopterygii</taxon>
        <taxon>Teleostei</taxon>
        <taxon>Anguilliformes</taxon>
        <taxon>Anguillidae</taxon>
        <taxon>Anguilla</taxon>
    </lineage>
</organism>
<accession>A0A0E9XUP8</accession>
<proteinExistence type="predicted"/>
<reference evidence="1" key="1">
    <citation type="submission" date="2014-11" db="EMBL/GenBank/DDBJ databases">
        <authorList>
            <person name="Amaro Gonzalez C."/>
        </authorList>
    </citation>
    <scope>NUCLEOTIDE SEQUENCE</scope>
</reference>
<dbReference type="AlphaFoldDB" id="A0A0E9XUP8"/>